<dbReference type="GeneID" id="14886345"/>
<sequence length="162" mass="18969">MLFVLLFVCLSFAQLQSEQLSKLDKLEQKLIKQVKDGVEMGKVLAELRQFRNQQKITKSQLKETKLKLDTAAMETSKKISKKIQKERDELRRLRIQSALTELKKDMMCVKQIDYENSLESDKDALNLALRTSPKNKIFLEKSMKKAWEIKRQKLGLPKNNKK</sequence>
<keyword evidence="3" id="KW-1185">Reference proteome</keyword>
<dbReference type="KEGG" id="eiv:EIN_096510"/>
<accession>A0A0A1U0J0</accession>
<keyword evidence="1" id="KW-0732">Signal</keyword>
<protein>
    <submittedName>
        <fullName evidence="2">Uncharacterized protein</fullName>
    </submittedName>
</protein>
<evidence type="ECO:0000256" key="1">
    <source>
        <dbReference type="SAM" id="SignalP"/>
    </source>
</evidence>
<reference evidence="2 3" key="1">
    <citation type="submission" date="2012-10" db="EMBL/GenBank/DDBJ databases">
        <authorList>
            <person name="Zafar N."/>
            <person name="Inman J."/>
            <person name="Hall N."/>
            <person name="Lorenzi H."/>
            <person name="Caler E."/>
        </authorList>
    </citation>
    <scope>NUCLEOTIDE SEQUENCE [LARGE SCALE GENOMIC DNA]</scope>
    <source>
        <strain evidence="2 3">IP1</strain>
    </source>
</reference>
<dbReference type="RefSeq" id="XP_004254165.1">
    <property type="nucleotide sequence ID" value="XM_004254117.1"/>
</dbReference>
<dbReference type="AlphaFoldDB" id="A0A0A1U0J0"/>
<dbReference type="Proteomes" id="UP000014680">
    <property type="component" value="Unassembled WGS sequence"/>
</dbReference>
<proteinExistence type="predicted"/>
<feature type="signal peptide" evidence="1">
    <location>
        <begin position="1"/>
        <end position="17"/>
    </location>
</feature>
<dbReference type="EMBL" id="KB206860">
    <property type="protein sequence ID" value="ELP87394.1"/>
    <property type="molecule type" value="Genomic_DNA"/>
</dbReference>
<organism evidence="2 3">
    <name type="scientific">Entamoeba invadens IP1</name>
    <dbReference type="NCBI Taxonomy" id="370355"/>
    <lineage>
        <taxon>Eukaryota</taxon>
        <taxon>Amoebozoa</taxon>
        <taxon>Evosea</taxon>
        <taxon>Archamoebae</taxon>
        <taxon>Mastigamoebida</taxon>
        <taxon>Entamoebidae</taxon>
        <taxon>Entamoeba</taxon>
    </lineage>
</organism>
<dbReference type="OMA" id="KMDIRKA"/>
<gene>
    <name evidence="2" type="ORF">EIN_096510</name>
</gene>
<evidence type="ECO:0000313" key="2">
    <source>
        <dbReference type="EMBL" id="ELP87394.1"/>
    </source>
</evidence>
<name>A0A0A1U0J0_ENTIV</name>
<feature type="chain" id="PRO_5001980082" evidence="1">
    <location>
        <begin position="18"/>
        <end position="162"/>
    </location>
</feature>
<dbReference type="VEuPathDB" id="AmoebaDB:EIN_096510"/>
<evidence type="ECO:0000313" key="3">
    <source>
        <dbReference type="Proteomes" id="UP000014680"/>
    </source>
</evidence>